<reference evidence="1 2" key="1">
    <citation type="submission" date="2014-11" db="EMBL/GenBank/DDBJ databases">
        <title>Genetic blueprint of the zoonotic pathogen Toxocara canis.</title>
        <authorList>
            <person name="Zhu X.-Q."/>
            <person name="Korhonen P.K."/>
            <person name="Cai H."/>
            <person name="Young N.D."/>
            <person name="Nejsum P."/>
            <person name="von Samson-Himmelstjerna G."/>
            <person name="Boag P.R."/>
            <person name="Tan P."/>
            <person name="Li Q."/>
            <person name="Min J."/>
            <person name="Yang Y."/>
            <person name="Wang X."/>
            <person name="Fang X."/>
            <person name="Hall R.S."/>
            <person name="Hofmann A."/>
            <person name="Sternberg P.W."/>
            <person name="Jex A.R."/>
            <person name="Gasser R.B."/>
        </authorList>
    </citation>
    <scope>NUCLEOTIDE SEQUENCE [LARGE SCALE GENOMIC DNA]</scope>
    <source>
        <strain evidence="1">PN_DK_2014</strain>
    </source>
</reference>
<name>A0A0B2UVU6_TOXCA</name>
<accession>A0A0B2UVU6</accession>
<proteinExistence type="predicted"/>
<organism evidence="1 2">
    <name type="scientific">Toxocara canis</name>
    <name type="common">Canine roundworm</name>
    <dbReference type="NCBI Taxonomy" id="6265"/>
    <lineage>
        <taxon>Eukaryota</taxon>
        <taxon>Metazoa</taxon>
        <taxon>Ecdysozoa</taxon>
        <taxon>Nematoda</taxon>
        <taxon>Chromadorea</taxon>
        <taxon>Rhabditida</taxon>
        <taxon>Spirurina</taxon>
        <taxon>Ascaridomorpha</taxon>
        <taxon>Ascaridoidea</taxon>
        <taxon>Toxocaridae</taxon>
        <taxon>Toxocara</taxon>
    </lineage>
</organism>
<evidence type="ECO:0000313" key="1">
    <source>
        <dbReference type="EMBL" id="KHN73374.1"/>
    </source>
</evidence>
<dbReference type="EMBL" id="JPKZ01003119">
    <property type="protein sequence ID" value="KHN73374.1"/>
    <property type="molecule type" value="Genomic_DNA"/>
</dbReference>
<dbReference type="Proteomes" id="UP000031036">
    <property type="component" value="Unassembled WGS sequence"/>
</dbReference>
<protein>
    <submittedName>
        <fullName evidence="1">Uncharacterized protein</fullName>
    </submittedName>
</protein>
<keyword evidence="2" id="KW-1185">Reference proteome</keyword>
<evidence type="ECO:0000313" key="2">
    <source>
        <dbReference type="Proteomes" id="UP000031036"/>
    </source>
</evidence>
<dbReference type="AlphaFoldDB" id="A0A0B2UVU6"/>
<sequence>MQWNRRDEICEREVSYSKEVPPRITEVAVVPFTTCKRHESLNESPLSPCSPNGSVTDVNYYETMCDRLLPGTPDEPMAKLITPKFLVERRISPIEQAQSRGRRSTFGMLSIPAKIRSKSTDARSYKRRKSWNMSFTLKTSKNDEIPNDFRIVDKSAYKEALKKKSPSMNFLDKVLRRQPSS</sequence>
<comment type="caution">
    <text evidence="1">The sequence shown here is derived from an EMBL/GenBank/DDBJ whole genome shotgun (WGS) entry which is preliminary data.</text>
</comment>
<gene>
    <name evidence="1" type="ORF">Tcan_15503</name>
</gene>